<evidence type="ECO:0000256" key="1">
    <source>
        <dbReference type="SAM" id="Phobius"/>
    </source>
</evidence>
<name>A0AA95JCM2_9BACL</name>
<dbReference type="Pfam" id="PF01578">
    <property type="entry name" value="Cytochrom_C_asm"/>
    <property type="match status" value="1"/>
</dbReference>
<feature type="transmembrane region" description="Helical" evidence="1">
    <location>
        <begin position="213"/>
        <end position="234"/>
    </location>
</feature>
<feature type="domain" description="Cytochrome c assembly protein" evidence="2">
    <location>
        <begin position="69"/>
        <end position="203"/>
    </location>
</feature>
<accession>A0AA95JCM2</accession>
<dbReference type="EMBL" id="CP119317">
    <property type="protein sequence ID" value="WEK55341.1"/>
    <property type="molecule type" value="Genomic_DNA"/>
</dbReference>
<keyword evidence="1" id="KW-0812">Transmembrane</keyword>
<evidence type="ECO:0000313" key="4">
    <source>
        <dbReference type="Proteomes" id="UP001178662"/>
    </source>
</evidence>
<keyword evidence="4" id="KW-1185">Reference proteome</keyword>
<sequence>MMTQDWLTDAVLYIYALSLIFFVSDAASGNRSVRKIGTGLLVFVWVIQTVYLLVILIQSFTNPELTSREYLFYVSWLLVSASFILNRWLRTEMLVLLVNVVGFGVLALNFMQVPRQHMKLSTEEVVRRLLVVHISFITLAFAVLTISALLGGMYLFLHSRLKKKRWSPVLGRMPSLEKIDLFSSRLALIGIPLFLLALSTGTVSLLIDYDPNNLLDLQVIMAYAAAVAYILYIFRSKISRDNDVMLAMWNLVAYLFLLVDFLASTISSYHQWF</sequence>
<keyword evidence="1" id="KW-0472">Membrane</keyword>
<feature type="transmembrane region" description="Helical" evidence="1">
    <location>
        <begin position="186"/>
        <end position="207"/>
    </location>
</feature>
<organism evidence="3 4">
    <name type="scientific">Candidatus Cohnella colombiensis</name>
    <dbReference type="NCBI Taxonomy" id="3121368"/>
    <lineage>
        <taxon>Bacteria</taxon>
        <taxon>Bacillati</taxon>
        <taxon>Bacillota</taxon>
        <taxon>Bacilli</taxon>
        <taxon>Bacillales</taxon>
        <taxon>Paenibacillaceae</taxon>
        <taxon>Cohnella</taxon>
    </lineage>
</organism>
<feature type="transmembrane region" description="Helical" evidence="1">
    <location>
        <begin position="36"/>
        <end position="58"/>
    </location>
</feature>
<keyword evidence="1" id="KW-1133">Transmembrane helix</keyword>
<feature type="transmembrane region" description="Helical" evidence="1">
    <location>
        <begin position="6"/>
        <end position="24"/>
    </location>
</feature>
<dbReference type="Proteomes" id="UP001178662">
    <property type="component" value="Chromosome"/>
</dbReference>
<feature type="transmembrane region" description="Helical" evidence="1">
    <location>
        <begin position="131"/>
        <end position="157"/>
    </location>
</feature>
<proteinExistence type="predicted"/>
<dbReference type="GO" id="GO:0020037">
    <property type="term" value="F:heme binding"/>
    <property type="evidence" value="ECO:0007669"/>
    <property type="project" value="InterPro"/>
</dbReference>
<evidence type="ECO:0000259" key="2">
    <source>
        <dbReference type="Pfam" id="PF01578"/>
    </source>
</evidence>
<dbReference type="GO" id="GO:0017004">
    <property type="term" value="P:cytochrome complex assembly"/>
    <property type="evidence" value="ECO:0007669"/>
    <property type="project" value="InterPro"/>
</dbReference>
<feature type="transmembrane region" description="Helical" evidence="1">
    <location>
        <begin position="93"/>
        <end position="111"/>
    </location>
</feature>
<evidence type="ECO:0000313" key="3">
    <source>
        <dbReference type="EMBL" id="WEK55341.1"/>
    </source>
</evidence>
<reference evidence="3" key="1">
    <citation type="submission" date="2023-03" db="EMBL/GenBank/DDBJ databases">
        <title>Andean soil-derived lignocellulolytic bacterial consortium as a source of novel taxa and putative plastic-active enzymes.</title>
        <authorList>
            <person name="Diaz-Garcia L."/>
            <person name="Chuvochina M."/>
            <person name="Feuerriegel G."/>
            <person name="Bunk B."/>
            <person name="Sproer C."/>
            <person name="Streit W.R."/>
            <person name="Rodriguez L.M."/>
            <person name="Overmann J."/>
            <person name="Jimenez D.J."/>
        </authorList>
    </citation>
    <scope>NUCLEOTIDE SEQUENCE</scope>
    <source>
        <strain evidence="3">MAG 2441</strain>
    </source>
</reference>
<feature type="transmembrane region" description="Helical" evidence="1">
    <location>
        <begin position="70"/>
        <end position="86"/>
    </location>
</feature>
<feature type="transmembrane region" description="Helical" evidence="1">
    <location>
        <begin position="246"/>
        <end position="269"/>
    </location>
</feature>
<dbReference type="InterPro" id="IPR002541">
    <property type="entry name" value="Cyt_c_assembly"/>
</dbReference>
<protein>
    <submittedName>
        <fullName evidence="3">Cytochrome c biogenesis protein CcsA</fullName>
    </submittedName>
</protein>
<dbReference type="AlphaFoldDB" id="A0AA95JCM2"/>
<gene>
    <name evidence="3" type="primary">ccsA</name>
    <name evidence="3" type="ORF">P0Y55_04585</name>
</gene>